<evidence type="ECO:0000256" key="2">
    <source>
        <dbReference type="ARBA" id="ARBA00006727"/>
    </source>
</evidence>
<dbReference type="PANTHER" id="PTHR11360">
    <property type="entry name" value="MONOCARBOXYLATE TRANSPORTER"/>
    <property type="match status" value="1"/>
</dbReference>
<evidence type="ECO:0000256" key="5">
    <source>
        <dbReference type="SAM" id="Phobius"/>
    </source>
</evidence>
<dbReference type="SUPFAM" id="SSF103473">
    <property type="entry name" value="MFS general substrate transporter"/>
    <property type="match status" value="1"/>
</dbReference>
<feature type="transmembrane region" description="Helical" evidence="5">
    <location>
        <begin position="399"/>
        <end position="417"/>
    </location>
</feature>
<feature type="transmembrane region" description="Helical" evidence="5">
    <location>
        <begin position="272"/>
        <end position="291"/>
    </location>
</feature>
<dbReference type="Pfam" id="PF07690">
    <property type="entry name" value="MFS_1"/>
    <property type="match status" value="1"/>
</dbReference>
<evidence type="ECO:0000256" key="1">
    <source>
        <dbReference type="ARBA" id="ARBA00004141"/>
    </source>
</evidence>
<evidence type="ECO:0000313" key="6">
    <source>
        <dbReference type="EMBL" id="KPM44878.1"/>
    </source>
</evidence>
<comment type="similarity">
    <text evidence="2">Belongs to the major facilitator superfamily. Monocarboxylate porter (TC 2.A.1.13) family.</text>
</comment>
<evidence type="ECO:0000256" key="3">
    <source>
        <dbReference type="ARBA" id="ARBA00023180"/>
    </source>
</evidence>
<dbReference type="InterPro" id="IPR050327">
    <property type="entry name" value="Proton-linked_MCT"/>
</dbReference>
<keyword evidence="5" id="KW-0812">Transmembrane</keyword>
<keyword evidence="5" id="KW-0472">Membrane</keyword>
<reference evidence="6 7" key="1">
    <citation type="submission" date="2015-09" db="EMBL/GenBank/DDBJ databases">
        <title>Draft genome of a European isolate of the apple canker pathogen Neonectria ditissima.</title>
        <authorList>
            <person name="Gomez-Cortecero A."/>
            <person name="Harrison R.J."/>
            <person name="Armitage A.D."/>
        </authorList>
    </citation>
    <scope>NUCLEOTIDE SEQUENCE [LARGE SCALE GENOMIC DNA]</scope>
    <source>
        <strain evidence="6 7">R09/05</strain>
    </source>
</reference>
<dbReference type="InterPro" id="IPR011701">
    <property type="entry name" value="MFS"/>
</dbReference>
<dbReference type="Gene3D" id="1.20.1250.20">
    <property type="entry name" value="MFS general substrate transporter like domains"/>
    <property type="match status" value="2"/>
</dbReference>
<feature type="transmembrane region" description="Helical" evidence="5">
    <location>
        <begin position="165"/>
        <end position="186"/>
    </location>
</feature>
<feature type="region of interest" description="Disordered" evidence="4">
    <location>
        <begin position="1"/>
        <end position="65"/>
    </location>
</feature>
<dbReference type="GO" id="GO:0022857">
    <property type="term" value="F:transmembrane transporter activity"/>
    <property type="evidence" value="ECO:0007669"/>
    <property type="project" value="InterPro"/>
</dbReference>
<keyword evidence="5" id="KW-1133">Transmembrane helix</keyword>
<organism evidence="6 7">
    <name type="scientific">Neonectria ditissima</name>
    <dbReference type="NCBI Taxonomy" id="78410"/>
    <lineage>
        <taxon>Eukaryota</taxon>
        <taxon>Fungi</taxon>
        <taxon>Dikarya</taxon>
        <taxon>Ascomycota</taxon>
        <taxon>Pezizomycotina</taxon>
        <taxon>Sordariomycetes</taxon>
        <taxon>Hypocreomycetidae</taxon>
        <taxon>Hypocreales</taxon>
        <taxon>Nectriaceae</taxon>
        <taxon>Neonectria</taxon>
    </lineage>
</organism>
<feature type="transmembrane region" description="Helical" evidence="5">
    <location>
        <begin position="72"/>
        <end position="90"/>
    </location>
</feature>
<dbReference type="AlphaFoldDB" id="A0A0P7BDU7"/>
<keyword evidence="7" id="KW-1185">Reference proteome</keyword>
<comment type="subcellular location">
    <subcellularLocation>
        <location evidence="1">Membrane</location>
        <topology evidence="1">Multi-pass membrane protein</topology>
    </subcellularLocation>
</comment>
<sequence length="440" mass="46904">MAVPEMKSLESRHDISALGADERPIGTEDKKTARIDGDDTASTVNQGSDLDDTANQAFAPEPSEPPDGGLRAWLQVVAGHLVVFNSWGYTISFGIFQPHYETSMGLPPSTVSWVGSVQICLIFLVGTFSGRAFDAGHYRLALVAGLTLQVLGIFMTSIATAYWQLLLAQGLCQGLGSGIVFAPTVANVSTYFTSKRTLAISSAACGGTTGGIVFPLIAQQLLPRIGFQWTVRVMGLVVLATSAVILSLARTRLPPRKAGPIVEFAAFKERTYLLFAVSMFFTLWATYYAYYYARTYALHELDASPSSSFTILLVINAVGIPGRMVPAYLADRHFGAINVFIPTILAAALCTFLWSKVQSLAGDYAWVVCFGYFGAGIQSLFPSTTAGLTEDLSKNGTRIGMIFTIISVAALTGPPLAGKLMEVTGGRVWVVGCGQAGVGS</sequence>
<feature type="transmembrane region" description="Helical" evidence="5">
    <location>
        <begin position="140"/>
        <end position="159"/>
    </location>
</feature>
<accession>A0A0P7BDU7</accession>
<dbReference type="InterPro" id="IPR036259">
    <property type="entry name" value="MFS_trans_sf"/>
</dbReference>
<dbReference type="GO" id="GO:0016020">
    <property type="term" value="C:membrane"/>
    <property type="evidence" value="ECO:0007669"/>
    <property type="project" value="UniProtKB-SubCell"/>
</dbReference>
<feature type="transmembrane region" description="Helical" evidence="5">
    <location>
        <begin position="198"/>
        <end position="217"/>
    </location>
</feature>
<evidence type="ECO:0008006" key="8">
    <source>
        <dbReference type="Google" id="ProtNLM"/>
    </source>
</evidence>
<proteinExistence type="inferred from homology"/>
<feature type="transmembrane region" description="Helical" evidence="5">
    <location>
        <begin position="110"/>
        <end position="128"/>
    </location>
</feature>
<feature type="compositionally biased region" description="Basic and acidic residues" evidence="4">
    <location>
        <begin position="7"/>
        <end position="37"/>
    </location>
</feature>
<gene>
    <name evidence="6" type="ORF">AK830_g1573</name>
</gene>
<feature type="compositionally biased region" description="Polar residues" evidence="4">
    <location>
        <begin position="40"/>
        <end position="56"/>
    </location>
</feature>
<keyword evidence="3" id="KW-0325">Glycoprotein</keyword>
<feature type="transmembrane region" description="Helical" evidence="5">
    <location>
        <begin position="229"/>
        <end position="251"/>
    </location>
</feature>
<dbReference type="Proteomes" id="UP000050424">
    <property type="component" value="Unassembled WGS sequence"/>
</dbReference>
<evidence type="ECO:0000313" key="7">
    <source>
        <dbReference type="Proteomes" id="UP000050424"/>
    </source>
</evidence>
<evidence type="ECO:0000256" key="4">
    <source>
        <dbReference type="SAM" id="MobiDB-lite"/>
    </source>
</evidence>
<dbReference type="OrthoDB" id="5212574at2759"/>
<feature type="transmembrane region" description="Helical" evidence="5">
    <location>
        <begin position="334"/>
        <end position="354"/>
    </location>
</feature>
<dbReference type="PANTHER" id="PTHR11360:SF130">
    <property type="entry name" value="MAJOR FACILITATOR SUPERFAMILY (MFS) PROFILE DOMAIN-CONTAINING PROTEIN-RELATED"/>
    <property type="match status" value="1"/>
</dbReference>
<name>A0A0P7BDU7_9HYPO</name>
<comment type="caution">
    <text evidence="6">The sequence shown here is derived from an EMBL/GenBank/DDBJ whole genome shotgun (WGS) entry which is preliminary data.</text>
</comment>
<protein>
    <recommendedName>
        <fullName evidence="8">Major facilitator superfamily (MFS) profile domain-containing protein</fullName>
    </recommendedName>
</protein>
<dbReference type="EMBL" id="LKCW01000013">
    <property type="protein sequence ID" value="KPM44878.1"/>
    <property type="molecule type" value="Genomic_DNA"/>
</dbReference>
<feature type="transmembrane region" description="Helical" evidence="5">
    <location>
        <begin position="303"/>
        <end position="322"/>
    </location>
</feature>